<evidence type="ECO:0000256" key="7">
    <source>
        <dbReference type="SAM" id="SignalP"/>
    </source>
</evidence>
<evidence type="ECO:0000256" key="6">
    <source>
        <dbReference type="RuleBase" id="RU000489"/>
    </source>
</evidence>
<protein>
    <recommendedName>
        <fullName evidence="8">GH18 domain-containing protein</fullName>
    </recommendedName>
</protein>
<dbReference type="PROSITE" id="PS51910">
    <property type="entry name" value="GH18_2"/>
    <property type="match status" value="1"/>
</dbReference>
<dbReference type="AlphaFoldDB" id="A0AAV7F7N8"/>
<dbReference type="Proteomes" id="UP000825729">
    <property type="component" value="Unassembled WGS sequence"/>
</dbReference>
<evidence type="ECO:0000256" key="3">
    <source>
        <dbReference type="ARBA" id="ARBA00022801"/>
    </source>
</evidence>
<evidence type="ECO:0000313" key="10">
    <source>
        <dbReference type="Proteomes" id="UP000825729"/>
    </source>
</evidence>
<dbReference type="InterPro" id="IPR001223">
    <property type="entry name" value="Glyco_hydro18_cat"/>
</dbReference>
<proteinExistence type="inferred from homology"/>
<keyword evidence="2 7" id="KW-0732">Signal</keyword>
<organism evidence="9 10">
    <name type="scientific">Aristolochia fimbriata</name>
    <name type="common">White veined hardy Dutchman's pipe vine</name>
    <dbReference type="NCBI Taxonomy" id="158543"/>
    <lineage>
        <taxon>Eukaryota</taxon>
        <taxon>Viridiplantae</taxon>
        <taxon>Streptophyta</taxon>
        <taxon>Embryophyta</taxon>
        <taxon>Tracheophyta</taxon>
        <taxon>Spermatophyta</taxon>
        <taxon>Magnoliopsida</taxon>
        <taxon>Magnoliidae</taxon>
        <taxon>Piperales</taxon>
        <taxon>Aristolochiaceae</taxon>
        <taxon>Aristolochia</taxon>
    </lineage>
</organism>
<feature type="domain" description="GH18" evidence="8">
    <location>
        <begin position="48"/>
        <end position="393"/>
    </location>
</feature>
<keyword evidence="3 6" id="KW-0378">Hydrolase</keyword>
<evidence type="ECO:0000256" key="4">
    <source>
        <dbReference type="ARBA" id="ARBA00023180"/>
    </source>
</evidence>
<reference evidence="9 10" key="1">
    <citation type="submission" date="2021-07" db="EMBL/GenBank/DDBJ databases">
        <title>The Aristolochia fimbriata genome: insights into angiosperm evolution, floral development and chemical biosynthesis.</title>
        <authorList>
            <person name="Jiao Y."/>
        </authorList>
    </citation>
    <scope>NUCLEOTIDE SEQUENCE [LARGE SCALE GENOMIC DNA]</scope>
    <source>
        <strain evidence="9">IBCAS-2021</strain>
        <tissue evidence="9">Leaf</tissue>
    </source>
</reference>
<keyword evidence="5 6" id="KW-0326">Glycosidase</keyword>
<dbReference type="GO" id="GO:0005975">
    <property type="term" value="P:carbohydrate metabolic process"/>
    <property type="evidence" value="ECO:0007669"/>
    <property type="project" value="InterPro"/>
</dbReference>
<evidence type="ECO:0000313" key="9">
    <source>
        <dbReference type="EMBL" id="KAG9456265.1"/>
    </source>
</evidence>
<comment type="caution">
    <text evidence="9">The sequence shown here is derived from an EMBL/GenBank/DDBJ whole genome shotgun (WGS) entry which is preliminary data.</text>
</comment>
<comment type="similarity">
    <text evidence="1">Belongs to the glycosyl hydrolase 18 family. Chitinase class V subfamily.</text>
</comment>
<dbReference type="PANTHER" id="PTHR11177">
    <property type="entry name" value="CHITINASE"/>
    <property type="match status" value="1"/>
</dbReference>
<evidence type="ECO:0000256" key="2">
    <source>
        <dbReference type="ARBA" id="ARBA00022729"/>
    </source>
</evidence>
<dbReference type="SUPFAM" id="SSF51445">
    <property type="entry name" value="(Trans)glycosidases"/>
    <property type="match status" value="1"/>
</dbReference>
<dbReference type="PANTHER" id="PTHR11177:SF317">
    <property type="entry name" value="CHITINASE 12-RELATED"/>
    <property type="match status" value="1"/>
</dbReference>
<keyword evidence="4" id="KW-0325">Glycoprotein</keyword>
<dbReference type="InterPro" id="IPR017853">
    <property type="entry name" value="GH"/>
</dbReference>
<dbReference type="PROSITE" id="PS01095">
    <property type="entry name" value="GH18_1"/>
    <property type="match status" value="1"/>
</dbReference>
<dbReference type="InterPro" id="IPR011583">
    <property type="entry name" value="Chitinase_II/V-like_cat"/>
</dbReference>
<dbReference type="FunFam" id="3.10.50.10:FF:000003">
    <property type="entry name" value="Class V chitinase CHIT5b"/>
    <property type="match status" value="1"/>
</dbReference>
<accession>A0AAV7F7N8</accession>
<evidence type="ECO:0000256" key="1">
    <source>
        <dbReference type="ARBA" id="ARBA00008682"/>
    </source>
</evidence>
<dbReference type="EMBL" id="JAINDJ010000002">
    <property type="protein sequence ID" value="KAG9456265.1"/>
    <property type="molecule type" value="Genomic_DNA"/>
</dbReference>
<dbReference type="InterPro" id="IPR029070">
    <property type="entry name" value="Chitinase_insertion_sf"/>
</dbReference>
<evidence type="ECO:0000259" key="8">
    <source>
        <dbReference type="PROSITE" id="PS51910"/>
    </source>
</evidence>
<dbReference type="Gene3D" id="3.10.50.10">
    <property type="match status" value="1"/>
</dbReference>
<dbReference type="GO" id="GO:0004568">
    <property type="term" value="F:chitinase activity"/>
    <property type="evidence" value="ECO:0007669"/>
    <property type="project" value="TreeGrafter"/>
</dbReference>
<dbReference type="CDD" id="cd02879">
    <property type="entry name" value="GH18_plant_chitinase_class_V"/>
    <property type="match status" value="1"/>
</dbReference>
<feature type="signal peptide" evidence="7">
    <location>
        <begin position="1"/>
        <end position="23"/>
    </location>
</feature>
<dbReference type="InterPro" id="IPR050314">
    <property type="entry name" value="Glycosyl_Hydrlase_18"/>
</dbReference>
<evidence type="ECO:0000256" key="5">
    <source>
        <dbReference type="ARBA" id="ARBA00023295"/>
    </source>
</evidence>
<feature type="chain" id="PRO_5043518465" description="GH18 domain-containing protein" evidence="7">
    <location>
        <begin position="24"/>
        <end position="409"/>
    </location>
</feature>
<dbReference type="GO" id="GO:0005576">
    <property type="term" value="C:extracellular region"/>
    <property type="evidence" value="ECO:0007669"/>
    <property type="project" value="TreeGrafter"/>
</dbReference>
<dbReference type="Gene3D" id="3.20.20.80">
    <property type="entry name" value="Glycosidases"/>
    <property type="match status" value="1"/>
</dbReference>
<dbReference type="SUPFAM" id="SSF54556">
    <property type="entry name" value="Chitinase insertion domain"/>
    <property type="match status" value="1"/>
</dbReference>
<dbReference type="InterPro" id="IPR001579">
    <property type="entry name" value="Glyco_hydro_18_chit_AS"/>
</dbReference>
<sequence>MATMKMVLLTSAIIAHYISAVTGTWTPSPAPSPAVLPPPSFSPSSQSGIKGAYWPSYNSFPIASVDTSYFTHVYYAFVLLNQTTYQVVISPSDEQKLPQFRGFLYNQTQPVKTLLSIGGGGGNTTVFSQMVNHPTTRFGFISSTIAAARYYSLDGLDLDWEFPETQRDMDNLGLLFSEWRAAINEDASTSNRTPLLLTAAVYYASSISLLGEARTYPADSIRDNVDWVNVMSYGFSGASWQPNNTGAPAALYDLNSEVSTSSGLESWVRAGVPPQKVVMGVPLYGCTWRLADPAEHGIGSPALGEGPDNGLMSFAELVDFNEANNATVVFDVDTVSTYSFAGTSWIGYDDGDSVAGKIDYAKSNDHGGYFFWALGFDKDWSISQRASYAWGGMEDEETGVSTLMGDSYV</sequence>
<gene>
    <name evidence="9" type="ORF">H6P81_000773</name>
</gene>
<name>A0AAV7F7N8_ARIFI</name>
<keyword evidence="10" id="KW-1185">Reference proteome</keyword>
<dbReference type="GO" id="GO:0006032">
    <property type="term" value="P:chitin catabolic process"/>
    <property type="evidence" value="ECO:0007669"/>
    <property type="project" value="TreeGrafter"/>
</dbReference>
<dbReference type="GO" id="GO:0008061">
    <property type="term" value="F:chitin binding"/>
    <property type="evidence" value="ECO:0007669"/>
    <property type="project" value="InterPro"/>
</dbReference>
<dbReference type="Pfam" id="PF00704">
    <property type="entry name" value="Glyco_hydro_18"/>
    <property type="match status" value="1"/>
</dbReference>
<dbReference type="SMART" id="SM00636">
    <property type="entry name" value="Glyco_18"/>
    <property type="match status" value="1"/>
</dbReference>